<organism evidence="4 5">
    <name type="scientific">Saccharopolyspora erythraea</name>
    <name type="common">Streptomyces erythraeus</name>
    <dbReference type="NCBI Taxonomy" id="1836"/>
    <lineage>
        <taxon>Bacteria</taxon>
        <taxon>Bacillati</taxon>
        <taxon>Actinomycetota</taxon>
        <taxon>Actinomycetes</taxon>
        <taxon>Pseudonocardiales</taxon>
        <taxon>Pseudonocardiaceae</taxon>
        <taxon>Saccharopolyspora</taxon>
    </lineage>
</organism>
<gene>
    <name evidence="4" type="ORF">GCM10009533_64730</name>
</gene>
<keyword evidence="5" id="KW-1185">Reference proteome</keyword>
<evidence type="ECO:0000256" key="1">
    <source>
        <dbReference type="ARBA" id="ARBA00007162"/>
    </source>
</evidence>
<dbReference type="RefSeq" id="WP_009949971.1">
    <property type="nucleotide sequence ID" value="NZ_BAAAGS010000077.1"/>
</dbReference>
<feature type="chain" id="PRO_5045667699" evidence="3">
    <location>
        <begin position="29"/>
        <end position="308"/>
    </location>
</feature>
<keyword evidence="2 3" id="KW-0732">Signal</keyword>
<dbReference type="Pfam" id="PF12974">
    <property type="entry name" value="Phosphonate-bd"/>
    <property type="match status" value="1"/>
</dbReference>
<evidence type="ECO:0000256" key="2">
    <source>
        <dbReference type="ARBA" id="ARBA00022729"/>
    </source>
</evidence>
<dbReference type="InterPro" id="IPR005770">
    <property type="entry name" value="PhnD"/>
</dbReference>
<comment type="caution">
    <text evidence="4">The sequence shown here is derived from an EMBL/GenBank/DDBJ whole genome shotgun (WGS) entry which is preliminary data.</text>
</comment>
<dbReference type="PROSITE" id="PS51257">
    <property type="entry name" value="PROKAR_LIPOPROTEIN"/>
    <property type="match status" value="1"/>
</dbReference>
<evidence type="ECO:0000313" key="5">
    <source>
        <dbReference type="Proteomes" id="UP001500729"/>
    </source>
</evidence>
<dbReference type="NCBIfam" id="TIGR01098">
    <property type="entry name" value="3A0109s03R"/>
    <property type="match status" value="1"/>
</dbReference>
<dbReference type="PANTHER" id="PTHR35841:SF1">
    <property type="entry name" value="PHOSPHONATES-BINDING PERIPLASMIC PROTEIN"/>
    <property type="match status" value="1"/>
</dbReference>
<dbReference type="CDD" id="cd01071">
    <property type="entry name" value="PBP2_PhnD_like"/>
    <property type="match status" value="1"/>
</dbReference>
<dbReference type="PANTHER" id="PTHR35841">
    <property type="entry name" value="PHOSPHONATES-BINDING PERIPLASMIC PROTEIN"/>
    <property type="match status" value="1"/>
</dbReference>
<reference evidence="5" key="1">
    <citation type="journal article" date="2019" name="Int. J. Syst. Evol. Microbiol.">
        <title>The Global Catalogue of Microorganisms (GCM) 10K type strain sequencing project: providing services to taxonomists for standard genome sequencing and annotation.</title>
        <authorList>
            <consortium name="The Broad Institute Genomics Platform"/>
            <consortium name="The Broad Institute Genome Sequencing Center for Infectious Disease"/>
            <person name="Wu L."/>
            <person name="Ma J."/>
        </authorList>
    </citation>
    <scope>NUCLEOTIDE SEQUENCE [LARGE SCALE GENOMIC DNA]</scope>
    <source>
        <strain evidence="5">JCM 10303</strain>
    </source>
</reference>
<evidence type="ECO:0000256" key="3">
    <source>
        <dbReference type="SAM" id="SignalP"/>
    </source>
</evidence>
<feature type="signal peptide" evidence="3">
    <location>
        <begin position="1"/>
        <end position="28"/>
    </location>
</feature>
<dbReference type="EMBL" id="BAAAGS010000077">
    <property type="protein sequence ID" value="GAA0558318.1"/>
    <property type="molecule type" value="Genomic_DNA"/>
</dbReference>
<accession>A0ABP3P309</accession>
<dbReference type="Proteomes" id="UP001500729">
    <property type="component" value="Unassembled WGS sequence"/>
</dbReference>
<dbReference type="SUPFAM" id="SSF53850">
    <property type="entry name" value="Periplasmic binding protein-like II"/>
    <property type="match status" value="1"/>
</dbReference>
<sequence>MRTSRLAGAAAGFAAVALTLSACGPSAADQNASGGDEIVFASIPSEESTSLQASYQPVLDMLAKETGKTVRFQQATDYAAVIEGQRAGKIDIAQYGPFSYVLAKNKGVAATAVSGQVEAKGEAPGYLSYGITRPDSGINGLADLRGKKVCFVDPTSTSGYLYPKAGLLKAGINTDTDIQPIYSGGHDSAALAVAKGDCDAGFAQNATVDTQLVEKGQLKPGELRTIWRSETVPGSPVAVSDELAPQVGEKVTAALREKANSDYLRANGFCQGDCKLGDIGGWGYAPVDDAFYNGIREVCDVTRDKQCQ</sequence>
<name>A0ABP3P309_SACER</name>
<dbReference type="Gene3D" id="3.40.190.10">
    <property type="entry name" value="Periplasmic binding protein-like II"/>
    <property type="match status" value="2"/>
</dbReference>
<comment type="similarity">
    <text evidence="1">Belongs to the phosphate/phosphite/phosphonate binding protein family.</text>
</comment>
<proteinExistence type="inferred from homology"/>
<evidence type="ECO:0000313" key="4">
    <source>
        <dbReference type="EMBL" id="GAA0558318.1"/>
    </source>
</evidence>
<protein>
    <submittedName>
        <fullName evidence="4">Phosphate/phosphite/phosphonate ABC transporter substrate-binding protein</fullName>
    </submittedName>
</protein>